<evidence type="ECO:0000259" key="2">
    <source>
        <dbReference type="Pfam" id="PF05685"/>
    </source>
</evidence>
<dbReference type="InterPro" id="IPR012296">
    <property type="entry name" value="Nuclease_put_TT1808"/>
</dbReference>
<dbReference type="AlphaFoldDB" id="A0AAE4FQ83"/>
<dbReference type="Gene3D" id="3.90.1570.10">
    <property type="entry name" value="tt1808, chain A"/>
    <property type="match status" value="1"/>
</dbReference>
<evidence type="ECO:0000313" key="3">
    <source>
        <dbReference type="EMBL" id="MDS3860208.1"/>
    </source>
</evidence>
<dbReference type="Proteomes" id="UP001268256">
    <property type="component" value="Unassembled WGS sequence"/>
</dbReference>
<accession>A0AAE4FQ83</accession>
<sequence>MLLYDPQTQALPTAEDLPCSDDTPVDNEWQNLIPNLLLELLSRYWAERPDWFFGVDMGVYYDPHRPAVVPDGFLSLGVLRFRNGAGRLSYVLWEEENVIPILALEVISKTYGKEYEAKRDLYADLGIRYYAIYRPMPNYRPKRQPLEVYRLENGAYIPMVGERIWFPEIGLALGREINSFCGYTREWLCWYTQAGERLISSAEAYQQSQQELQDTQEELQETAIKLHQAKQESARLAAKLRELGIDPSQL</sequence>
<dbReference type="CDD" id="cd06260">
    <property type="entry name" value="DUF820-like"/>
    <property type="match status" value="1"/>
</dbReference>
<keyword evidence="4" id="KW-1185">Reference proteome</keyword>
<protein>
    <submittedName>
        <fullName evidence="3">Uma2 family endonuclease</fullName>
    </submittedName>
</protein>
<keyword evidence="3" id="KW-0255">Endonuclease</keyword>
<dbReference type="EMBL" id="JAVMIP010000003">
    <property type="protein sequence ID" value="MDS3860208.1"/>
    <property type="molecule type" value="Genomic_DNA"/>
</dbReference>
<organism evidence="3 4">
    <name type="scientific">Pseudocalidococcus azoricus BACA0444</name>
    <dbReference type="NCBI Taxonomy" id="2918990"/>
    <lineage>
        <taxon>Bacteria</taxon>
        <taxon>Bacillati</taxon>
        <taxon>Cyanobacteriota</taxon>
        <taxon>Cyanophyceae</taxon>
        <taxon>Acaryochloridales</taxon>
        <taxon>Thermosynechococcaceae</taxon>
        <taxon>Pseudocalidococcus</taxon>
        <taxon>Pseudocalidococcus azoricus</taxon>
    </lineage>
</organism>
<feature type="coiled-coil region" evidence="1">
    <location>
        <begin position="198"/>
        <end position="246"/>
    </location>
</feature>
<proteinExistence type="predicted"/>
<gene>
    <name evidence="3" type="ORF">RIF25_05255</name>
</gene>
<dbReference type="Pfam" id="PF05685">
    <property type="entry name" value="Uma2"/>
    <property type="match status" value="1"/>
</dbReference>
<reference evidence="4" key="1">
    <citation type="submission" date="2023-07" db="EMBL/GenBank/DDBJ databases">
        <authorList>
            <person name="Luz R."/>
            <person name="Cordeiro R."/>
            <person name="Fonseca A."/>
            <person name="Goncalves V."/>
        </authorList>
    </citation>
    <scope>NUCLEOTIDE SEQUENCE [LARGE SCALE GENOMIC DNA]</scope>
    <source>
        <strain evidence="4">BACA0444</strain>
    </source>
</reference>
<evidence type="ECO:0000256" key="1">
    <source>
        <dbReference type="SAM" id="Coils"/>
    </source>
</evidence>
<name>A0AAE4FQ83_9CYAN</name>
<dbReference type="RefSeq" id="WP_322877491.1">
    <property type="nucleotide sequence ID" value="NZ_JAVMIP010000003.1"/>
</dbReference>
<keyword evidence="1" id="KW-0175">Coiled coil</keyword>
<dbReference type="GO" id="GO:0004519">
    <property type="term" value="F:endonuclease activity"/>
    <property type="evidence" value="ECO:0007669"/>
    <property type="project" value="UniProtKB-KW"/>
</dbReference>
<dbReference type="PANTHER" id="PTHR33352">
    <property type="entry name" value="SLR1095 PROTEIN"/>
    <property type="match status" value="1"/>
</dbReference>
<evidence type="ECO:0000313" key="4">
    <source>
        <dbReference type="Proteomes" id="UP001268256"/>
    </source>
</evidence>
<dbReference type="SUPFAM" id="SSF52980">
    <property type="entry name" value="Restriction endonuclease-like"/>
    <property type="match status" value="1"/>
</dbReference>
<keyword evidence="3" id="KW-0540">Nuclease</keyword>
<dbReference type="InterPro" id="IPR008538">
    <property type="entry name" value="Uma2"/>
</dbReference>
<dbReference type="PANTHER" id="PTHR33352:SF3">
    <property type="entry name" value="SLR1612 PROTEIN"/>
    <property type="match status" value="1"/>
</dbReference>
<feature type="domain" description="Putative restriction endonuclease" evidence="2">
    <location>
        <begin position="25"/>
        <end position="160"/>
    </location>
</feature>
<dbReference type="InterPro" id="IPR011335">
    <property type="entry name" value="Restrct_endonuc-II-like"/>
</dbReference>
<keyword evidence="3" id="KW-0378">Hydrolase</keyword>
<comment type="caution">
    <text evidence="3">The sequence shown here is derived from an EMBL/GenBank/DDBJ whole genome shotgun (WGS) entry which is preliminary data.</text>
</comment>